<dbReference type="Gene3D" id="3.30.1330.230">
    <property type="match status" value="1"/>
</dbReference>
<dbReference type="Proteomes" id="UP001143747">
    <property type="component" value="Unassembled WGS sequence"/>
</dbReference>
<accession>A0A9Q4KQG1</accession>
<proteinExistence type="predicted"/>
<dbReference type="PROSITE" id="PS51664">
    <property type="entry name" value="YCAO"/>
    <property type="match status" value="1"/>
</dbReference>
<name>A0A9Q4KQG1_9EURY</name>
<dbReference type="InterPro" id="IPR003776">
    <property type="entry name" value="YcaO-like_dom"/>
</dbReference>
<reference evidence="2" key="1">
    <citation type="submission" date="2022-01" db="EMBL/GenBank/DDBJ databases">
        <title>Draft genome of Methanogenium marinum DSM 15558.</title>
        <authorList>
            <person name="Chen S.-C."/>
            <person name="You Y.-T."/>
        </authorList>
    </citation>
    <scope>NUCLEOTIDE SEQUENCE</scope>
    <source>
        <strain evidence="2">DSM 15558</strain>
    </source>
</reference>
<sequence>MKGFKVSRHEYITTSGIPRTCTAKDTYDTAVTLTEEAKIADLIDITEKDRLGIPVWCTIRPKERLGKVTAGAGRTTDDAKCAAMMGTVERYSSTYSGGQMDIASYEEVGLTRAVDPEELILPRKPEIGEKLHWLAGQDILHDERVYIPANAVYHPYDPIGMANQLFRSDPNGLGAGCVAEEAIIHGIYEVIERDALSRAETNYSLGKRLIPESGTPAGTLMEIFAAEGIEVTMWLLNDTYGIPTVAAVADDTITQDPFMIMMAASTHPDPNVAAEYTLLKLARNRVSQIFSEEVGIFSGRSAMVEKAGYERYKRINRIWFGNTQVISTDKIEGTQYTATDEELHAAIAAVAPHTDRICVVDLTRTPLPVWRVVIPGFEVSYTDPSRKKKTKLS</sequence>
<dbReference type="PANTHER" id="PTHR37809">
    <property type="entry name" value="RIBOSOMAL PROTEIN S12 METHYLTHIOTRANSFERASE ACCESSORY FACTOR YCAO"/>
    <property type="match status" value="1"/>
</dbReference>
<feature type="domain" description="YcaO" evidence="1">
    <location>
        <begin position="71"/>
        <end position="393"/>
    </location>
</feature>
<evidence type="ECO:0000313" key="3">
    <source>
        <dbReference type="Proteomes" id="UP001143747"/>
    </source>
</evidence>
<dbReference type="AlphaFoldDB" id="A0A9Q4KQG1"/>
<organism evidence="2 3">
    <name type="scientific">Methanogenium marinum</name>
    <dbReference type="NCBI Taxonomy" id="348610"/>
    <lineage>
        <taxon>Archaea</taxon>
        <taxon>Methanobacteriati</taxon>
        <taxon>Methanobacteriota</taxon>
        <taxon>Stenosarchaea group</taxon>
        <taxon>Methanomicrobia</taxon>
        <taxon>Methanomicrobiales</taxon>
        <taxon>Methanomicrobiaceae</taxon>
        <taxon>Methanogenium</taxon>
    </lineage>
</organism>
<comment type="caution">
    <text evidence="2">The sequence shown here is derived from an EMBL/GenBank/DDBJ whole genome shotgun (WGS) entry which is preliminary data.</text>
</comment>
<evidence type="ECO:0000259" key="1">
    <source>
        <dbReference type="PROSITE" id="PS51664"/>
    </source>
</evidence>
<dbReference type="Pfam" id="PF02624">
    <property type="entry name" value="YcaO"/>
    <property type="match status" value="1"/>
</dbReference>
<dbReference type="NCBIfam" id="TIGR00702">
    <property type="entry name" value="YcaO-type kinase domain"/>
    <property type="match status" value="1"/>
</dbReference>
<dbReference type="EMBL" id="JAKELO010000002">
    <property type="protein sequence ID" value="MDE4908658.1"/>
    <property type="molecule type" value="Genomic_DNA"/>
</dbReference>
<dbReference type="RefSeq" id="WP_274925278.1">
    <property type="nucleotide sequence ID" value="NZ_JAKELO010000002.1"/>
</dbReference>
<dbReference type="PANTHER" id="PTHR37809:SF1">
    <property type="entry name" value="RIBOSOMAL PROTEIN S12 METHYLTHIOTRANSFERASE ACCESSORY FACTOR YCAO"/>
    <property type="match status" value="1"/>
</dbReference>
<protein>
    <submittedName>
        <fullName evidence="2">YcaO-like family protein</fullName>
    </submittedName>
</protein>
<keyword evidence="3" id="KW-1185">Reference proteome</keyword>
<gene>
    <name evidence="2" type="ORF">L0665_08570</name>
</gene>
<evidence type="ECO:0000313" key="2">
    <source>
        <dbReference type="EMBL" id="MDE4908658.1"/>
    </source>
</evidence>